<dbReference type="Pfam" id="PF07883">
    <property type="entry name" value="Cupin_2"/>
    <property type="match status" value="1"/>
</dbReference>
<feature type="chain" id="PRO_5014336707" evidence="1">
    <location>
        <begin position="27"/>
        <end position="137"/>
    </location>
</feature>
<evidence type="ECO:0000313" key="4">
    <source>
        <dbReference type="Proteomes" id="UP000243502"/>
    </source>
</evidence>
<dbReference type="InterPro" id="IPR013096">
    <property type="entry name" value="Cupin_2"/>
</dbReference>
<accession>A0A2I8EIM4</accession>
<feature type="signal peptide" evidence="1">
    <location>
        <begin position="1"/>
        <end position="26"/>
    </location>
</feature>
<reference evidence="3 4" key="1">
    <citation type="submission" date="2018-01" db="EMBL/GenBank/DDBJ databases">
        <title>Species boundaries and ecological features among Paraburkholderia terrae DSMZ17804T, P. hospita DSMZ17164T and P. caribensis DSMZ13236T.</title>
        <authorList>
            <person name="Pratama A.A."/>
        </authorList>
    </citation>
    <scope>NUCLEOTIDE SEQUENCE [LARGE SCALE GENOMIC DNA]</scope>
    <source>
        <strain evidence="3 4">DSM 17804</strain>
    </source>
</reference>
<protein>
    <submittedName>
        <fullName evidence="3">Cupin domain-containing protein</fullName>
    </submittedName>
</protein>
<dbReference type="InterPro" id="IPR011051">
    <property type="entry name" value="RmlC_Cupin_sf"/>
</dbReference>
<gene>
    <name evidence="3" type="ORF">C2L65_07380</name>
</gene>
<dbReference type="OrthoDB" id="9793521at2"/>
<dbReference type="Gene3D" id="2.60.120.10">
    <property type="entry name" value="Jelly Rolls"/>
    <property type="match status" value="1"/>
</dbReference>
<evidence type="ECO:0000259" key="2">
    <source>
        <dbReference type="Pfam" id="PF07883"/>
    </source>
</evidence>
<keyword evidence="1" id="KW-0732">Signal</keyword>
<dbReference type="EMBL" id="CP026111">
    <property type="protein sequence ID" value="AUT59437.1"/>
    <property type="molecule type" value="Genomic_DNA"/>
</dbReference>
<evidence type="ECO:0000256" key="1">
    <source>
        <dbReference type="SAM" id="SignalP"/>
    </source>
</evidence>
<name>A0A2I8EIM4_9BURK</name>
<dbReference type="KEGG" id="pter:C2L65_07380"/>
<sequence length="137" mass="14397">MNRLRFITAALVTCGCACACAQSAHAADKAPEAKETVVLQRAPVLPTDRELGMGIAEFPPNASKPRHKASGPELCYVLEGEVTVQIDGQAAHVYRAGESFALPANLVHVTKAGRSGAKVLASWVHTPGKPFNVPAPD</sequence>
<organism evidence="3 4">
    <name type="scientific">Paraburkholderia terrae</name>
    <dbReference type="NCBI Taxonomy" id="311230"/>
    <lineage>
        <taxon>Bacteria</taxon>
        <taxon>Pseudomonadati</taxon>
        <taxon>Pseudomonadota</taxon>
        <taxon>Betaproteobacteria</taxon>
        <taxon>Burkholderiales</taxon>
        <taxon>Burkholderiaceae</taxon>
        <taxon>Paraburkholderia</taxon>
    </lineage>
</organism>
<dbReference type="InterPro" id="IPR014710">
    <property type="entry name" value="RmlC-like_jellyroll"/>
</dbReference>
<dbReference type="PANTHER" id="PTHR38599">
    <property type="entry name" value="CUPIN DOMAIN PROTEIN (AFU_ORTHOLOGUE AFUA_3G13620)"/>
    <property type="match status" value="1"/>
</dbReference>
<dbReference type="Proteomes" id="UP000243502">
    <property type="component" value="Chromosome 1"/>
</dbReference>
<dbReference type="SUPFAM" id="SSF51182">
    <property type="entry name" value="RmlC-like cupins"/>
    <property type="match status" value="1"/>
</dbReference>
<feature type="domain" description="Cupin type-2" evidence="2">
    <location>
        <begin position="55"/>
        <end position="110"/>
    </location>
</feature>
<dbReference type="PANTHER" id="PTHR38599:SF1">
    <property type="entry name" value="CUPIN DOMAIN PROTEIN (AFU_ORTHOLOGUE AFUA_3G13620)"/>
    <property type="match status" value="1"/>
</dbReference>
<dbReference type="AlphaFoldDB" id="A0A2I8EIM4"/>
<dbReference type="PROSITE" id="PS51257">
    <property type="entry name" value="PROKAR_LIPOPROTEIN"/>
    <property type="match status" value="1"/>
</dbReference>
<evidence type="ECO:0000313" key="3">
    <source>
        <dbReference type="EMBL" id="AUT59437.1"/>
    </source>
</evidence>
<proteinExistence type="predicted"/>